<protein>
    <submittedName>
        <fullName evidence="1">Uncharacterized protein</fullName>
    </submittedName>
</protein>
<dbReference type="KEGG" id="mhor:MSHOH_3725"/>
<name>A0A0E3SJ67_9EURY</name>
<reference evidence="1 2" key="1">
    <citation type="submission" date="2014-07" db="EMBL/GenBank/DDBJ databases">
        <title>Methanogenic archaea and the global carbon cycle.</title>
        <authorList>
            <person name="Henriksen J.R."/>
            <person name="Luke J."/>
            <person name="Reinhart S."/>
            <person name="Benedict M.N."/>
            <person name="Youngblut N.D."/>
            <person name="Metcalf M.E."/>
            <person name="Whitaker R.J."/>
            <person name="Metcalf W.W."/>
        </authorList>
    </citation>
    <scope>NUCLEOTIDE SEQUENCE [LARGE SCALE GENOMIC DNA]</scope>
    <source>
        <strain evidence="1 2">HB-1</strain>
    </source>
</reference>
<dbReference type="HOGENOM" id="CLU_2406381_0_0_2"/>
<sequence length="92" mass="10470">MNAFFCKFVPHAFTHPDHCIFCGAIESLEWERYQSSNGSRVNDVSSTLNTHNWQCGINAVYYTPEIDINDRLPVLKRGVNGRHCSPDPCVIK</sequence>
<dbReference type="AlphaFoldDB" id="A0A0E3SJ67"/>
<evidence type="ECO:0000313" key="2">
    <source>
        <dbReference type="Proteomes" id="UP000033101"/>
    </source>
</evidence>
<accession>A0A0E3SJ67</accession>
<dbReference type="Proteomes" id="UP000033101">
    <property type="component" value="Chromosome"/>
</dbReference>
<gene>
    <name evidence="1" type="ORF">MSHOH_3725</name>
</gene>
<proteinExistence type="predicted"/>
<dbReference type="EMBL" id="CP009516">
    <property type="protein sequence ID" value="AKB80208.1"/>
    <property type="molecule type" value="Genomic_DNA"/>
</dbReference>
<keyword evidence="2" id="KW-1185">Reference proteome</keyword>
<organism evidence="1 2">
    <name type="scientific">Methanosarcina horonobensis HB-1 = JCM 15518</name>
    <dbReference type="NCBI Taxonomy" id="1434110"/>
    <lineage>
        <taxon>Archaea</taxon>
        <taxon>Methanobacteriati</taxon>
        <taxon>Methanobacteriota</taxon>
        <taxon>Stenosarchaea group</taxon>
        <taxon>Methanomicrobia</taxon>
        <taxon>Methanosarcinales</taxon>
        <taxon>Methanosarcinaceae</taxon>
        <taxon>Methanosarcina</taxon>
    </lineage>
</organism>
<evidence type="ECO:0000313" key="1">
    <source>
        <dbReference type="EMBL" id="AKB80208.1"/>
    </source>
</evidence>